<comment type="caution">
    <text evidence="1">The sequence shown here is derived from an EMBL/GenBank/DDBJ whole genome shotgun (WGS) entry which is preliminary data.</text>
</comment>
<keyword evidence="2" id="KW-1185">Reference proteome</keyword>
<organism evidence="1 2">
    <name type="scientific">Winogradskyella aquimaris</name>
    <dbReference type="NCBI Taxonomy" id="864074"/>
    <lineage>
        <taxon>Bacteria</taxon>
        <taxon>Pseudomonadati</taxon>
        <taxon>Bacteroidota</taxon>
        <taxon>Flavobacteriia</taxon>
        <taxon>Flavobacteriales</taxon>
        <taxon>Flavobacteriaceae</taxon>
        <taxon>Winogradskyella</taxon>
    </lineage>
</organism>
<name>A0ABU5EQT9_9FLAO</name>
<gene>
    <name evidence="1" type="ORF">SNF14_14390</name>
</gene>
<reference evidence="1 2" key="1">
    <citation type="submission" date="2023-11" db="EMBL/GenBank/DDBJ databases">
        <title>Winogradskyella pelagius sp. nov., isolated from coastal sediment.</title>
        <authorList>
            <person name="Li F."/>
        </authorList>
    </citation>
    <scope>NUCLEOTIDE SEQUENCE [LARGE SCALE GENOMIC DNA]</scope>
    <source>
        <strain evidence="1 2">KCTC 23502</strain>
    </source>
</reference>
<evidence type="ECO:0008006" key="3">
    <source>
        <dbReference type="Google" id="ProtNLM"/>
    </source>
</evidence>
<dbReference type="EMBL" id="JAXDAE010000028">
    <property type="protein sequence ID" value="MDY2588529.1"/>
    <property type="molecule type" value="Genomic_DNA"/>
</dbReference>
<dbReference type="RefSeq" id="WP_320556871.1">
    <property type="nucleotide sequence ID" value="NZ_JAXDAE010000028.1"/>
</dbReference>
<protein>
    <recommendedName>
        <fullName evidence="3">Secreted protein</fullName>
    </recommendedName>
</protein>
<evidence type="ECO:0000313" key="2">
    <source>
        <dbReference type="Proteomes" id="UP001285855"/>
    </source>
</evidence>
<accession>A0ABU5EQT9</accession>
<proteinExistence type="predicted"/>
<dbReference type="Proteomes" id="UP001285855">
    <property type="component" value="Unassembled WGS sequence"/>
</dbReference>
<sequence>MKKTTVLLFNLFCFLNIYGQNDSIKTVDFSSVDKKLFTSTDSNTDSRFKYDFKIIDSLYFYENSFKKDLQTADYEKDFELQTGDRKSIIKFECKERDPETCYRYVGYSENAEVHLISKCRDVCELYLIDSYTGSTLSVPSEFDGGSFPVFLPGYMILYSSYYDNSFEDYYEYRSIIDIYELKTANDLEQKFKYVGSINSKNWSIQEVFESNDKNSFLLKIYDKRNEYNYVEINIE</sequence>
<evidence type="ECO:0000313" key="1">
    <source>
        <dbReference type="EMBL" id="MDY2588529.1"/>
    </source>
</evidence>